<sequence>MENDIKTTIRDTLPYFLGAATPEQSAVRRQLVATRRTLQRTQNSIRAAEADLDQQDSRVTHLIESAVSLNVLPDDAGISAREGLRALLESILAYRSDSVSAEELEDSRRRRELTEEGRTIRTRIREVDDQLELLGKLQDEQTDSQAEGQYQADRLRALDLLVPKSALTGGDVGVCPLCDQGLDHPDETVDELRSLLNALETRLEASKGISSRRQATIERLAASREPLVEALREKRR</sequence>
<dbReference type="Proteomes" id="UP000323565">
    <property type="component" value="Chromosome"/>
</dbReference>
<dbReference type="EMBL" id="CP043031">
    <property type="protein sequence ID" value="QEH94045.1"/>
    <property type="molecule type" value="Genomic_DNA"/>
</dbReference>
<protein>
    <recommendedName>
        <fullName evidence="4">Zinc ribbon domain protein</fullName>
    </recommendedName>
</protein>
<keyword evidence="1" id="KW-0175">Coiled coil</keyword>
<reference evidence="2 3" key="1">
    <citation type="submission" date="2019-08" db="EMBL/GenBank/DDBJ databases">
        <title>Dermacoccus abyssi strain HZAU 226, whole genome Nanopore sequencing project.</title>
        <authorList>
            <person name="Guo A."/>
            <person name="Zhang X."/>
            <person name="Ruan Y."/>
            <person name="Liu W."/>
            <person name="Chen Q."/>
            <person name="Gu L."/>
        </authorList>
    </citation>
    <scope>NUCLEOTIDE SEQUENCE [LARGE SCALE GENOMIC DNA]</scope>
    <source>
        <strain evidence="2 3">HZAU 226</strain>
    </source>
</reference>
<gene>
    <name evidence="2" type="ORF">FV141_11260</name>
</gene>
<evidence type="ECO:0000256" key="1">
    <source>
        <dbReference type="SAM" id="Coils"/>
    </source>
</evidence>
<keyword evidence="3" id="KW-1185">Reference proteome</keyword>
<proteinExistence type="predicted"/>
<evidence type="ECO:0000313" key="2">
    <source>
        <dbReference type="EMBL" id="QEH94045.1"/>
    </source>
</evidence>
<accession>A0ABX5ZDS4</accession>
<feature type="coiled-coil region" evidence="1">
    <location>
        <begin position="31"/>
        <end position="58"/>
    </location>
</feature>
<evidence type="ECO:0000313" key="3">
    <source>
        <dbReference type="Proteomes" id="UP000323565"/>
    </source>
</evidence>
<name>A0ABX5ZDS4_9MICO</name>
<organism evidence="2 3">
    <name type="scientific">Dermacoccus abyssi</name>
    <dbReference type="NCBI Taxonomy" id="322596"/>
    <lineage>
        <taxon>Bacteria</taxon>
        <taxon>Bacillati</taxon>
        <taxon>Actinomycetota</taxon>
        <taxon>Actinomycetes</taxon>
        <taxon>Micrococcales</taxon>
        <taxon>Dermacoccaceae</taxon>
        <taxon>Dermacoccus</taxon>
    </lineage>
</organism>
<evidence type="ECO:0008006" key="4">
    <source>
        <dbReference type="Google" id="ProtNLM"/>
    </source>
</evidence>